<dbReference type="GO" id="GO:0016491">
    <property type="term" value="F:oxidoreductase activity"/>
    <property type="evidence" value="ECO:0007669"/>
    <property type="project" value="InterPro"/>
</dbReference>
<proteinExistence type="predicted"/>
<sequence>MRPTRLLAAAITALVLGTGAIAAPAHAASSVTNLTFTTNMASVETNLESLPGGHTYGWNHFTGTTMWGNQAADVVFLGDVNYVNGSGPFGGYVTVTRADGTKLAFTTKGNALAENKATDGIAARFTAALQVIGGTNDFARATGIGTMTGTRASALGSPARFTFRLSIRK</sequence>
<accession>A0A6J7EC36</accession>
<organism evidence="1">
    <name type="scientific">freshwater metagenome</name>
    <dbReference type="NCBI Taxonomy" id="449393"/>
    <lineage>
        <taxon>unclassified sequences</taxon>
        <taxon>metagenomes</taxon>
        <taxon>ecological metagenomes</taxon>
    </lineage>
</organism>
<dbReference type="AlphaFoldDB" id="A0A6J7EC36"/>
<evidence type="ECO:0000313" key="1">
    <source>
        <dbReference type="EMBL" id="CAB4878740.1"/>
    </source>
</evidence>
<gene>
    <name evidence="1" type="ORF">UFOPK3402_01108</name>
</gene>
<dbReference type="SUPFAM" id="SSF69336">
    <property type="entry name" value="Alpha subunit of glutamate synthase, C-terminal domain"/>
    <property type="match status" value="1"/>
</dbReference>
<name>A0A6J7EC36_9ZZZZ</name>
<reference evidence="1" key="1">
    <citation type="submission" date="2020-05" db="EMBL/GenBank/DDBJ databases">
        <authorList>
            <person name="Chiriac C."/>
            <person name="Salcher M."/>
            <person name="Ghai R."/>
            <person name="Kavagutti S V."/>
        </authorList>
    </citation>
    <scope>NUCLEOTIDE SEQUENCE</scope>
</reference>
<protein>
    <submittedName>
        <fullName evidence="1">Unannotated protein</fullName>
    </submittedName>
</protein>
<dbReference type="EMBL" id="CAFBLS010000130">
    <property type="protein sequence ID" value="CAB4878740.1"/>
    <property type="molecule type" value="Genomic_DNA"/>
</dbReference>
<dbReference type="InterPro" id="IPR036485">
    <property type="entry name" value="Glu_synth_asu_C_sf"/>
</dbReference>